<feature type="transmembrane region" description="Helical" evidence="6">
    <location>
        <begin position="344"/>
        <end position="368"/>
    </location>
</feature>
<keyword evidence="4 6" id="KW-1133">Transmembrane helix</keyword>
<dbReference type="AlphaFoldDB" id="A0A3N1H2B4"/>
<reference evidence="7 8" key="1">
    <citation type="submission" date="2018-11" db="EMBL/GenBank/DDBJ databases">
        <title>Sequencing the genomes of 1000 actinobacteria strains.</title>
        <authorList>
            <person name="Klenk H.-P."/>
        </authorList>
    </citation>
    <scope>NUCLEOTIDE SEQUENCE [LARGE SCALE GENOMIC DNA]</scope>
    <source>
        <strain evidence="7 8">DSM 44231</strain>
    </source>
</reference>
<feature type="transmembrane region" description="Helical" evidence="6">
    <location>
        <begin position="85"/>
        <end position="112"/>
    </location>
</feature>
<evidence type="ECO:0000256" key="1">
    <source>
        <dbReference type="ARBA" id="ARBA00004651"/>
    </source>
</evidence>
<dbReference type="PANTHER" id="PTHR42770">
    <property type="entry name" value="AMINO ACID TRANSPORTER-RELATED"/>
    <property type="match status" value="1"/>
</dbReference>
<feature type="transmembrane region" description="Helical" evidence="6">
    <location>
        <begin position="224"/>
        <end position="249"/>
    </location>
</feature>
<sequence length="426" mass="43358">MTGAKGGRLTVGQGTAMYVGAVLGTGVIALPALAAEMAGPASLLAWLALVVLSAPLAATFAALGARHPDAGGVSTYARLAFGERLSAVVGWCFYFAVPPGTTAAALFAGAYVEQAVGGGQWTVVVTALALLTSMAVTNWIGLRASGAVQFVLAALLVFLVLGSVLLAVPHVDMGNLTPFAPHGWLAIAPAAGLLVWSFAGWEAITHLAQEFRHPARDLPRATGIAVAIVGLLYLSVAFAIIAVLGPAAAESEAPLGQLIARTVGGDVKVVAAVAAVLLTIGSINAYMASASKLSAALARDGAFPRNLSGGTVAGEVPRRSLVVVVALCFLSLAVAIGTGTGAKLLVLLTTGQFVAVYLLGTAAALKLLPTRSPAWYAALVAFLGVVGLTVATAVYMLWPLVVTATALLFLRWNRKRRQDPVGEVVP</sequence>
<dbReference type="RefSeq" id="WP_123742560.1">
    <property type="nucleotide sequence ID" value="NZ_RJKM01000001.1"/>
</dbReference>
<dbReference type="InterPro" id="IPR002293">
    <property type="entry name" value="AA/rel_permease1"/>
</dbReference>
<dbReference type="Gene3D" id="1.20.1740.10">
    <property type="entry name" value="Amino acid/polyamine transporter I"/>
    <property type="match status" value="1"/>
</dbReference>
<dbReference type="GO" id="GO:0005886">
    <property type="term" value="C:plasma membrane"/>
    <property type="evidence" value="ECO:0007669"/>
    <property type="project" value="UniProtKB-SubCell"/>
</dbReference>
<dbReference type="PANTHER" id="PTHR42770:SF13">
    <property type="entry name" value="L-METHIONINE_BRANCHED-CHAIN AMINO ACID EXPORTER YJEH"/>
    <property type="match status" value="1"/>
</dbReference>
<comment type="subcellular location">
    <subcellularLocation>
        <location evidence="1">Cell membrane</location>
        <topology evidence="1">Multi-pass membrane protein</topology>
    </subcellularLocation>
</comment>
<proteinExistence type="predicted"/>
<evidence type="ECO:0000256" key="5">
    <source>
        <dbReference type="ARBA" id="ARBA00023136"/>
    </source>
</evidence>
<gene>
    <name evidence="7" type="ORF">EDD40_1882</name>
</gene>
<evidence type="ECO:0000256" key="3">
    <source>
        <dbReference type="ARBA" id="ARBA00022692"/>
    </source>
</evidence>
<protein>
    <submittedName>
        <fullName evidence="7">Amino acid exporter (AAE family)</fullName>
    </submittedName>
</protein>
<keyword evidence="3 6" id="KW-0812">Transmembrane</keyword>
<dbReference type="Pfam" id="PF13520">
    <property type="entry name" value="AA_permease_2"/>
    <property type="match status" value="1"/>
</dbReference>
<name>A0A3N1H2B4_9PSEU</name>
<keyword evidence="5 6" id="KW-0472">Membrane</keyword>
<feature type="transmembrane region" description="Helical" evidence="6">
    <location>
        <begin position="44"/>
        <end position="65"/>
    </location>
</feature>
<dbReference type="InterPro" id="IPR050367">
    <property type="entry name" value="APC_superfamily"/>
</dbReference>
<evidence type="ECO:0000256" key="4">
    <source>
        <dbReference type="ARBA" id="ARBA00022989"/>
    </source>
</evidence>
<dbReference type="OrthoDB" id="9117841at2"/>
<keyword evidence="8" id="KW-1185">Reference proteome</keyword>
<feature type="transmembrane region" description="Helical" evidence="6">
    <location>
        <begin position="321"/>
        <end position="338"/>
    </location>
</feature>
<dbReference type="PIRSF" id="PIRSF006060">
    <property type="entry name" value="AA_transporter"/>
    <property type="match status" value="1"/>
</dbReference>
<evidence type="ECO:0000313" key="8">
    <source>
        <dbReference type="Proteomes" id="UP000268727"/>
    </source>
</evidence>
<feature type="transmembrane region" description="Helical" evidence="6">
    <location>
        <begin position="375"/>
        <end position="398"/>
    </location>
</feature>
<feature type="transmembrane region" description="Helical" evidence="6">
    <location>
        <begin position="269"/>
        <end position="289"/>
    </location>
</feature>
<dbReference type="EMBL" id="RJKM01000001">
    <property type="protein sequence ID" value="ROP36608.1"/>
    <property type="molecule type" value="Genomic_DNA"/>
</dbReference>
<comment type="caution">
    <text evidence="7">The sequence shown here is derived from an EMBL/GenBank/DDBJ whole genome shotgun (WGS) entry which is preliminary data.</text>
</comment>
<feature type="transmembrane region" description="Helical" evidence="6">
    <location>
        <begin position="183"/>
        <end position="204"/>
    </location>
</feature>
<keyword evidence="2" id="KW-1003">Cell membrane</keyword>
<feature type="transmembrane region" description="Helical" evidence="6">
    <location>
        <begin position="118"/>
        <end position="140"/>
    </location>
</feature>
<feature type="transmembrane region" description="Helical" evidence="6">
    <location>
        <begin position="147"/>
        <end position="171"/>
    </location>
</feature>
<evidence type="ECO:0000256" key="6">
    <source>
        <dbReference type="SAM" id="Phobius"/>
    </source>
</evidence>
<organism evidence="7 8">
    <name type="scientific">Saccharothrix texasensis</name>
    <dbReference type="NCBI Taxonomy" id="103734"/>
    <lineage>
        <taxon>Bacteria</taxon>
        <taxon>Bacillati</taxon>
        <taxon>Actinomycetota</taxon>
        <taxon>Actinomycetes</taxon>
        <taxon>Pseudonocardiales</taxon>
        <taxon>Pseudonocardiaceae</taxon>
        <taxon>Saccharothrix</taxon>
    </lineage>
</organism>
<evidence type="ECO:0000313" key="7">
    <source>
        <dbReference type="EMBL" id="ROP36608.1"/>
    </source>
</evidence>
<dbReference type="Proteomes" id="UP000268727">
    <property type="component" value="Unassembled WGS sequence"/>
</dbReference>
<dbReference type="GO" id="GO:0022857">
    <property type="term" value="F:transmembrane transporter activity"/>
    <property type="evidence" value="ECO:0007669"/>
    <property type="project" value="InterPro"/>
</dbReference>
<evidence type="ECO:0000256" key="2">
    <source>
        <dbReference type="ARBA" id="ARBA00022475"/>
    </source>
</evidence>
<accession>A0A3N1H2B4</accession>